<gene>
    <name evidence="2" type="ORF">L0661_11210</name>
</gene>
<dbReference type="AlphaFoldDB" id="A0A9X1TT95"/>
<dbReference type="Pfam" id="PF13302">
    <property type="entry name" value="Acetyltransf_3"/>
    <property type="match status" value="1"/>
</dbReference>
<feature type="domain" description="N-acetyltransferase" evidence="1">
    <location>
        <begin position="17"/>
        <end position="176"/>
    </location>
</feature>
<dbReference type="GO" id="GO:0016747">
    <property type="term" value="F:acyltransferase activity, transferring groups other than amino-acyl groups"/>
    <property type="evidence" value="ECO:0007669"/>
    <property type="project" value="InterPro"/>
</dbReference>
<accession>A0A9X1TT95</accession>
<dbReference type="Gene3D" id="3.40.630.30">
    <property type="match status" value="1"/>
</dbReference>
<dbReference type="PANTHER" id="PTHR43792">
    <property type="entry name" value="GNAT FAMILY, PUTATIVE (AFU_ORTHOLOGUE AFUA_3G00765)-RELATED-RELATED"/>
    <property type="match status" value="1"/>
</dbReference>
<reference evidence="2" key="1">
    <citation type="submission" date="2022-01" db="EMBL/GenBank/DDBJ databases">
        <title>Novel species in genus Dyadobacter.</title>
        <authorList>
            <person name="Ma C."/>
        </authorList>
    </citation>
    <scope>NUCLEOTIDE SEQUENCE</scope>
    <source>
        <strain evidence="2">CY357</strain>
    </source>
</reference>
<evidence type="ECO:0000313" key="3">
    <source>
        <dbReference type="Proteomes" id="UP001139411"/>
    </source>
</evidence>
<dbReference type="InterPro" id="IPR051531">
    <property type="entry name" value="N-acetyltransferase"/>
</dbReference>
<dbReference type="InterPro" id="IPR016181">
    <property type="entry name" value="Acyl_CoA_acyltransferase"/>
</dbReference>
<comment type="caution">
    <text evidence="2">The sequence shown here is derived from an EMBL/GenBank/DDBJ whole genome shotgun (WGS) entry which is preliminary data.</text>
</comment>
<dbReference type="RefSeq" id="WP_235159216.1">
    <property type="nucleotide sequence ID" value="NZ_JAKFFV010000007.1"/>
</dbReference>
<evidence type="ECO:0000313" key="2">
    <source>
        <dbReference type="EMBL" id="MCF2498880.1"/>
    </source>
</evidence>
<dbReference type="Proteomes" id="UP001139411">
    <property type="component" value="Unassembled WGS sequence"/>
</dbReference>
<dbReference type="InterPro" id="IPR000182">
    <property type="entry name" value="GNAT_dom"/>
</dbReference>
<dbReference type="PROSITE" id="PS51186">
    <property type="entry name" value="GNAT"/>
    <property type="match status" value="1"/>
</dbReference>
<protein>
    <submittedName>
        <fullName evidence="2">GNAT family N-acetyltransferase</fullName>
    </submittedName>
</protein>
<proteinExistence type="predicted"/>
<dbReference type="PANTHER" id="PTHR43792:SF13">
    <property type="entry name" value="ACETYLTRANSFERASE"/>
    <property type="match status" value="1"/>
</dbReference>
<name>A0A9X1TT95_9BACT</name>
<dbReference type="SUPFAM" id="SSF55729">
    <property type="entry name" value="Acyl-CoA N-acyltransferases (Nat)"/>
    <property type="match status" value="1"/>
</dbReference>
<evidence type="ECO:0000259" key="1">
    <source>
        <dbReference type="PROSITE" id="PS51186"/>
    </source>
</evidence>
<sequence>MLQSNELYLIPMNLHHLQLLAESREKLQQHLNLNPSELELSDPDFFNEFNESITSYLLPQVAAHPDTFEWYTNWLVVDKKTQVIIGGIGVSGLPDESAQTMIGYFVDKKFEGKGVATQAVKLLTRWLFQNENLQSIIADIPSGHVGSQRVLEKANFEFSGSIEDGHRWKLSKAKIN</sequence>
<dbReference type="EMBL" id="JAKFFV010000007">
    <property type="protein sequence ID" value="MCF2498880.1"/>
    <property type="molecule type" value="Genomic_DNA"/>
</dbReference>
<organism evidence="2 3">
    <name type="scientific">Dyadobacter chenhuakuii</name>
    <dbReference type="NCBI Taxonomy" id="2909339"/>
    <lineage>
        <taxon>Bacteria</taxon>
        <taxon>Pseudomonadati</taxon>
        <taxon>Bacteroidota</taxon>
        <taxon>Cytophagia</taxon>
        <taxon>Cytophagales</taxon>
        <taxon>Spirosomataceae</taxon>
        <taxon>Dyadobacter</taxon>
    </lineage>
</organism>